<comment type="caution">
    <text evidence="3">The sequence shown here is derived from an EMBL/GenBank/DDBJ whole genome shotgun (WGS) entry which is preliminary data.</text>
</comment>
<dbReference type="Proteomes" id="UP001178507">
    <property type="component" value="Unassembled WGS sequence"/>
</dbReference>
<evidence type="ECO:0000256" key="1">
    <source>
        <dbReference type="SAM" id="Coils"/>
    </source>
</evidence>
<name>A0AA36J0C9_9DINO</name>
<keyword evidence="1" id="KW-0175">Coiled coil</keyword>
<feature type="coiled-coil region" evidence="1">
    <location>
        <begin position="366"/>
        <end position="396"/>
    </location>
</feature>
<organism evidence="3 4">
    <name type="scientific">Effrenium voratum</name>
    <dbReference type="NCBI Taxonomy" id="2562239"/>
    <lineage>
        <taxon>Eukaryota</taxon>
        <taxon>Sar</taxon>
        <taxon>Alveolata</taxon>
        <taxon>Dinophyceae</taxon>
        <taxon>Suessiales</taxon>
        <taxon>Symbiodiniaceae</taxon>
        <taxon>Effrenium</taxon>
    </lineage>
</organism>
<proteinExistence type="predicted"/>
<feature type="region of interest" description="Disordered" evidence="2">
    <location>
        <begin position="499"/>
        <end position="524"/>
    </location>
</feature>
<evidence type="ECO:0000256" key="2">
    <source>
        <dbReference type="SAM" id="MobiDB-lite"/>
    </source>
</evidence>
<evidence type="ECO:0000313" key="3">
    <source>
        <dbReference type="EMBL" id="CAJ1396824.1"/>
    </source>
</evidence>
<accession>A0AA36J0C9</accession>
<gene>
    <name evidence="3" type="ORF">EVOR1521_LOCUS20966</name>
</gene>
<evidence type="ECO:0000313" key="4">
    <source>
        <dbReference type="Proteomes" id="UP001178507"/>
    </source>
</evidence>
<dbReference type="AlphaFoldDB" id="A0AA36J0C9"/>
<dbReference type="EMBL" id="CAUJNA010003244">
    <property type="protein sequence ID" value="CAJ1396824.1"/>
    <property type="molecule type" value="Genomic_DNA"/>
</dbReference>
<keyword evidence="4" id="KW-1185">Reference proteome</keyword>
<feature type="compositionally biased region" description="Polar residues" evidence="2">
    <location>
        <begin position="507"/>
        <end position="516"/>
    </location>
</feature>
<reference evidence="3" key="1">
    <citation type="submission" date="2023-08" db="EMBL/GenBank/DDBJ databases">
        <authorList>
            <person name="Chen Y."/>
            <person name="Shah S."/>
            <person name="Dougan E. K."/>
            <person name="Thang M."/>
            <person name="Chan C."/>
        </authorList>
    </citation>
    <scope>NUCLEOTIDE SEQUENCE</scope>
</reference>
<protein>
    <submittedName>
        <fullName evidence="3">Uncharacterized protein</fullName>
    </submittedName>
</protein>
<sequence length="595" mass="64847">MHDRRIADIERALIAGEECSLYPMELEHARHTLIEARKADAVYRLEKALSSREIEAIRIAIDQAEEAGVSQSKLQAAERALEAVKKQSDARLLLHEARRSGDIRQLRQAIDDASDLGLQEAELVQIRLVLDLLERKAAARESLDLAVRDASVEKLEASLAMAEAAGLKPPEMQKARKALEQEEAKAAARVALKDAKLGKKASAEGRINDLREAVQEGREAGLSQEELEPAQRVLEKLRMEVTARKQLEEAMELGSIDALRPAIAAAAAAGIDEEELFPAQKKLEDAYKPTARAKLKEAVQLRDIATLQAAIDQAKAVGLSVMAIAEASEVIKEEELKIQLRKRLSQLYGSTNMQELRAAVNLGSVNGLKDKDLADARKQISELEQQEASCESLSEAIKGREIVSLQVAIKAAKALAQQVLTNCIPPELVADAEKELKKEIEQSARDMLLDSIKRCNGAMKVIEAVAGDSNEQPALNAKAALQQRRRSQANFEAALQAIGIDSRPNSREAQTQQAGRRTSGLGKRRMSALHNGQLGGSSAAGDEYSQRIQNIQVSIRGAEALGLDETDIAPAREARPQGVRRCGGARWVLPKRKGA</sequence>